<accession>A0A1V6NGQ3</accession>
<reference evidence="5" key="1">
    <citation type="journal article" date="2017" name="Nat. Microbiol.">
        <title>Global analysis of biosynthetic gene clusters reveals vast potential of secondary metabolite production in Penicillium species.</title>
        <authorList>
            <person name="Nielsen J.C."/>
            <person name="Grijseels S."/>
            <person name="Prigent S."/>
            <person name="Ji B."/>
            <person name="Dainat J."/>
            <person name="Nielsen K.F."/>
            <person name="Frisvad J.C."/>
            <person name="Workman M."/>
            <person name="Nielsen J."/>
        </authorList>
    </citation>
    <scope>NUCLEOTIDE SEQUENCE [LARGE SCALE GENOMIC DNA]</scope>
    <source>
        <strain evidence="5">IBT 4502</strain>
    </source>
</reference>
<keyword evidence="2" id="KW-0472">Membrane</keyword>
<gene>
    <name evidence="4" type="ORF">PENPOL_c008G03197</name>
</gene>
<proteinExistence type="predicted"/>
<keyword evidence="5" id="KW-1185">Reference proteome</keyword>
<dbReference type="Pfam" id="PF20493">
    <property type="entry name" value="WD-like_fungi"/>
    <property type="match status" value="1"/>
</dbReference>
<keyword evidence="2" id="KW-1133">Transmembrane helix</keyword>
<dbReference type="AlphaFoldDB" id="A0A1V6NGQ3"/>
<feature type="compositionally biased region" description="Basic and acidic residues" evidence="1">
    <location>
        <begin position="68"/>
        <end position="84"/>
    </location>
</feature>
<feature type="compositionally biased region" description="Polar residues" evidence="1">
    <location>
        <begin position="86"/>
        <end position="95"/>
    </location>
</feature>
<name>A0A1V6NGQ3_PENPO</name>
<evidence type="ECO:0000256" key="1">
    <source>
        <dbReference type="SAM" id="MobiDB-lite"/>
    </source>
</evidence>
<feature type="transmembrane region" description="Helical" evidence="2">
    <location>
        <begin position="27"/>
        <end position="48"/>
    </location>
</feature>
<dbReference type="EMBL" id="MDYM01000008">
    <property type="protein sequence ID" value="OQD63855.1"/>
    <property type="molecule type" value="Genomic_DNA"/>
</dbReference>
<comment type="caution">
    <text evidence="4">The sequence shown here is derived from an EMBL/GenBank/DDBJ whole genome shotgun (WGS) entry which is preliminary data.</text>
</comment>
<sequence>MAPSASLETFLLHCGTFIGERLEAAPFQTFLVLASVWILSIPALVLLITRYSSLFNSTNAKPQLRCRSSQDDKNPKEERMKEDFQPEQTKQSSSGSNQVFSFFSKMLSTTIITSLILGLSQLTTGSALPSTPTPSTGFIINHVAADYFPDSKADLSAFDVDVRFVGYSAGTEAWLSSLDPHSANSDEEKARMLTEAAYAKKYDENDPDMADDVESLLAHVAGNVTVANRGIEKRSSFKTSASHAVLWSLCGSVFSCISGTTCTFDQQIGKAPRSHCEQKAGSNCCVSWSTYTVRAGFFSSTWTACNEEVQAEQKRSASCEGYGSGDQGGDVCLSNRASGCT</sequence>
<keyword evidence="2" id="KW-0812">Transmembrane</keyword>
<evidence type="ECO:0000313" key="4">
    <source>
        <dbReference type="EMBL" id="OQD63855.1"/>
    </source>
</evidence>
<dbReference type="InterPro" id="IPR046925">
    <property type="entry name" value="WD-like_fungi"/>
</dbReference>
<feature type="domain" description="WD-like" evidence="3">
    <location>
        <begin position="225"/>
        <end position="340"/>
    </location>
</feature>
<evidence type="ECO:0000313" key="5">
    <source>
        <dbReference type="Proteomes" id="UP000191408"/>
    </source>
</evidence>
<evidence type="ECO:0000256" key="2">
    <source>
        <dbReference type="SAM" id="Phobius"/>
    </source>
</evidence>
<organism evidence="4 5">
    <name type="scientific">Penicillium polonicum</name>
    <dbReference type="NCBI Taxonomy" id="60169"/>
    <lineage>
        <taxon>Eukaryota</taxon>
        <taxon>Fungi</taxon>
        <taxon>Dikarya</taxon>
        <taxon>Ascomycota</taxon>
        <taxon>Pezizomycotina</taxon>
        <taxon>Eurotiomycetes</taxon>
        <taxon>Eurotiomycetidae</taxon>
        <taxon>Eurotiales</taxon>
        <taxon>Aspergillaceae</taxon>
        <taxon>Penicillium</taxon>
    </lineage>
</organism>
<protein>
    <recommendedName>
        <fullName evidence="3">WD-like domain-containing protein</fullName>
    </recommendedName>
</protein>
<dbReference type="OrthoDB" id="3853793at2759"/>
<dbReference type="Proteomes" id="UP000191408">
    <property type="component" value="Unassembled WGS sequence"/>
</dbReference>
<evidence type="ECO:0000259" key="3">
    <source>
        <dbReference type="Pfam" id="PF20493"/>
    </source>
</evidence>
<feature type="region of interest" description="Disordered" evidence="1">
    <location>
        <begin position="64"/>
        <end position="95"/>
    </location>
</feature>